<dbReference type="EMBL" id="CAJNDS010002461">
    <property type="protein sequence ID" value="CAE7486299.1"/>
    <property type="molecule type" value="Genomic_DNA"/>
</dbReference>
<proteinExistence type="predicted"/>
<evidence type="ECO:0000313" key="1">
    <source>
        <dbReference type="EMBL" id="CAE7486299.1"/>
    </source>
</evidence>
<dbReference type="AlphaFoldDB" id="A0A812SJB1"/>
<name>A0A812SJB1_9DINO</name>
<keyword evidence="2" id="KW-1185">Reference proteome</keyword>
<organism evidence="1 2">
    <name type="scientific">Symbiodinium natans</name>
    <dbReference type="NCBI Taxonomy" id="878477"/>
    <lineage>
        <taxon>Eukaryota</taxon>
        <taxon>Sar</taxon>
        <taxon>Alveolata</taxon>
        <taxon>Dinophyceae</taxon>
        <taxon>Suessiales</taxon>
        <taxon>Symbiodiniaceae</taxon>
        <taxon>Symbiodinium</taxon>
    </lineage>
</organism>
<gene>
    <name evidence="1" type="ORF">SNAT2548_LOCUS27282</name>
</gene>
<accession>A0A812SJB1</accession>
<comment type="caution">
    <text evidence="1">The sequence shown here is derived from an EMBL/GenBank/DDBJ whole genome shotgun (WGS) entry which is preliminary data.</text>
</comment>
<sequence>MEAQVPLSVWRASANSAGNSRYPLFASDWSARSCSDQRCRCGCTVLARRQNAWTCDQRMLRQDWTMCSGLTWLSGCLDGWSLN</sequence>
<evidence type="ECO:0000313" key="2">
    <source>
        <dbReference type="Proteomes" id="UP000604046"/>
    </source>
</evidence>
<protein>
    <submittedName>
        <fullName evidence="1">Uncharacterized protein</fullName>
    </submittedName>
</protein>
<dbReference type="Proteomes" id="UP000604046">
    <property type="component" value="Unassembled WGS sequence"/>
</dbReference>
<reference evidence="1" key="1">
    <citation type="submission" date="2021-02" db="EMBL/GenBank/DDBJ databases">
        <authorList>
            <person name="Dougan E. K."/>
            <person name="Rhodes N."/>
            <person name="Thang M."/>
            <person name="Chan C."/>
        </authorList>
    </citation>
    <scope>NUCLEOTIDE SEQUENCE</scope>
</reference>